<gene>
    <name evidence="1" type="ORF">CHH67_24380</name>
</gene>
<reference evidence="1 2" key="1">
    <citation type="submission" date="2017-07" db="EMBL/GenBank/DDBJ databases">
        <title>Isolation and whole genome analysis of endospore-forming bacteria from heroin.</title>
        <authorList>
            <person name="Kalinowski J."/>
            <person name="Ahrens B."/>
            <person name="Al-Dilaimi A."/>
            <person name="Winkler A."/>
            <person name="Wibberg D."/>
            <person name="Schleenbecker U."/>
            <person name="Ruckert C."/>
            <person name="Wolfel R."/>
            <person name="Grass G."/>
        </authorList>
    </citation>
    <scope>NUCLEOTIDE SEQUENCE [LARGE SCALE GENOMIC DNA]</scope>
    <source>
        <strain evidence="1 2">7537-G1</strain>
    </source>
</reference>
<protein>
    <submittedName>
        <fullName evidence="1">Uncharacterized protein</fullName>
    </submittedName>
</protein>
<dbReference type="InterPro" id="IPR046064">
    <property type="entry name" value="DUF6022"/>
</dbReference>
<name>A0A268EED1_9BACL</name>
<evidence type="ECO:0000313" key="1">
    <source>
        <dbReference type="EMBL" id="PAD71477.1"/>
    </source>
</evidence>
<evidence type="ECO:0000313" key="2">
    <source>
        <dbReference type="Proteomes" id="UP000215596"/>
    </source>
</evidence>
<dbReference type="EMBL" id="NPBY01000101">
    <property type="protein sequence ID" value="PAD71477.1"/>
    <property type="molecule type" value="Genomic_DNA"/>
</dbReference>
<dbReference type="RefSeq" id="WP_095267965.1">
    <property type="nucleotide sequence ID" value="NZ_NPBY01000101.1"/>
</dbReference>
<dbReference type="OrthoDB" id="2916119at2"/>
<sequence>MTSIQFEQGMTIEAIGTACGEYVEMEWRPLYESMHEALTAAFAEIEDAAYGQYLDRLMPPLFEALEQAGYAFTDDVREDDFVIGGRLLFRQSLEKWGTEDNRSRVFWNVIQDADDRTIGTVLTEIPHSHLKFDIPRGPRVLAIAETTKSGITERIRALMEVRGFAQPL</sequence>
<organism evidence="1 2">
    <name type="scientific">Paenibacillus campinasensis</name>
    <dbReference type="NCBI Taxonomy" id="66347"/>
    <lineage>
        <taxon>Bacteria</taxon>
        <taxon>Bacillati</taxon>
        <taxon>Bacillota</taxon>
        <taxon>Bacilli</taxon>
        <taxon>Bacillales</taxon>
        <taxon>Paenibacillaceae</taxon>
        <taxon>Paenibacillus</taxon>
    </lineage>
</organism>
<comment type="caution">
    <text evidence="1">The sequence shown here is derived from an EMBL/GenBank/DDBJ whole genome shotgun (WGS) entry which is preliminary data.</text>
</comment>
<dbReference type="Pfam" id="PF19486">
    <property type="entry name" value="DUF6022"/>
    <property type="match status" value="1"/>
</dbReference>
<proteinExistence type="predicted"/>
<dbReference type="Proteomes" id="UP000215596">
    <property type="component" value="Unassembled WGS sequence"/>
</dbReference>
<dbReference type="AlphaFoldDB" id="A0A268EED1"/>
<accession>A0A268EED1</accession>